<organism evidence="1 2">
    <name type="scientific">Penstemon smallii</name>
    <dbReference type="NCBI Taxonomy" id="265156"/>
    <lineage>
        <taxon>Eukaryota</taxon>
        <taxon>Viridiplantae</taxon>
        <taxon>Streptophyta</taxon>
        <taxon>Embryophyta</taxon>
        <taxon>Tracheophyta</taxon>
        <taxon>Spermatophyta</taxon>
        <taxon>Magnoliopsida</taxon>
        <taxon>eudicotyledons</taxon>
        <taxon>Gunneridae</taxon>
        <taxon>Pentapetalae</taxon>
        <taxon>asterids</taxon>
        <taxon>lamiids</taxon>
        <taxon>Lamiales</taxon>
        <taxon>Plantaginaceae</taxon>
        <taxon>Cheloneae</taxon>
        <taxon>Penstemon</taxon>
    </lineage>
</organism>
<reference evidence="1 2" key="1">
    <citation type="submission" date="2024-12" db="EMBL/GenBank/DDBJ databases">
        <title>The unique morphological basis and parallel evolutionary history of personate flowers in Penstemon.</title>
        <authorList>
            <person name="Depatie T.H."/>
            <person name="Wessinger C.A."/>
        </authorList>
    </citation>
    <scope>NUCLEOTIDE SEQUENCE [LARGE SCALE GENOMIC DNA]</scope>
    <source>
        <strain evidence="1">WTNN_2</strain>
        <tissue evidence="1">Leaf</tissue>
    </source>
</reference>
<dbReference type="Proteomes" id="UP001634393">
    <property type="component" value="Unassembled WGS sequence"/>
</dbReference>
<dbReference type="AlphaFoldDB" id="A0ABD3U6D4"/>
<gene>
    <name evidence="1" type="ORF">ACJIZ3_002417</name>
</gene>
<accession>A0ABD3U6D4</accession>
<evidence type="ECO:0000313" key="1">
    <source>
        <dbReference type="EMBL" id="KAL3845014.1"/>
    </source>
</evidence>
<evidence type="ECO:0000313" key="2">
    <source>
        <dbReference type="Proteomes" id="UP001634393"/>
    </source>
</evidence>
<name>A0ABD3U6D4_9LAMI</name>
<proteinExistence type="predicted"/>
<dbReference type="EMBL" id="JBJXBP010000002">
    <property type="protein sequence ID" value="KAL3845014.1"/>
    <property type="molecule type" value="Genomic_DNA"/>
</dbReference>
<evidence type="ECO:0008006" key="3">
    <source>
        <dbReference type="Google" id="ProtNLM"/>
    </source>
</evidence>
<protein>
    <recommendedName>
        <fullName evidence="3">Protein yippee-like</fullName>
    </recommendedName>
</protein>
<comment type="caution">
    <text evidence="1">The sequence shown here is derived from an EMBL/GenBank/DDBJ whole genome shotgun (WGS) entry which is preliminary data.</text>
</comment>
<sequence length="138" mass="16301">MSIPNPNPIPNPFENMRVLVCRRCFFPIFLYELRPGVLRFTMGTFNVYINHRSIKVDHHPYVMLKYANVRMGEMVQDRCREVFCLRCNTNLGWYLALERSYIIDITATLVVYWQGNKLRCRKIGIPTHPTPPPEQRQG</sequence>
<keyword evidence="2" id="KW-1185">Reference proteome</keyword>